<dbReference type="GO" id="GO:0016491">
    <property type="term" value="F:oxidoreductase activity"/>
    <property type="evidence" value="ECO:0007669"/>
    <property type="project" value="InterPro"/>
</dbReference>
<sequence>MQTKNLTVLIIVVACIVGAIIYLDQGKLSSSSGASEPVVDISVKVSDVTGVTSTGALETDLMLPNKKPTGLSLDEKQARFERAKEITTPDGFINSLNPKGGDQPMTLSELVGKKVILLDIWTYSCINCQRTLPYLKAWDDKYKDKGLVIVGLHTPEFEFEKVYANVLSAVKKFEINYPVVLDNDYSTWHAYKNQYWPRKYLIDIDGFIIYDHIGEGGYEETERQIQKALAERAERLGENNSVTGVSLTKETSAGARPESPEIYFGASRNQDFGNGTANRVGVQTLSLPSKLTPNLLYLGGSWNIQNEYAESTKEGDVIEFRYKAKDVYFVASSKDGVRVKIYQDGELVQGNGLVNCSDSGFCGGDDVAPDGSVYVRDDRLYKLIENPGVEEHVLKIEVEQPGLKAFTFTFG</sequence>
<dbReference type="InterPro" id="IPR013766">
    <property type="entry name" value="Thioredoxin_domain"/>
</dbReference>
<protein>
    <submittedName>
        <fullName evidence="3">Thiol-disulfide isomerase</fullName>
    </submittedName>
</protein>
<evidence type="ECO:0000313" key="4">
    <source>
        <dbReference type="Proteomes" id="UP000229342"/>
    </source>
</evidence>
<keyword evidence="1" id="KW-1133">Transmembrane helix</keyword>
<dbReference type="Gene3D" id="2.60.120.260">
    <property type="entry name" value="Galactose-binding domain-like"/>
    <property type="match status" value="1"/>
</dbReference>
<dbReference type="AlphaFoldDB" id="A0A2H0KBT9"/>
<feature type="transmembrane region" description="Helical" evidence="1">
    <location>
        <begin position="6"/>
        <end position="23"/>
    </location>
</feature>
<dbReference type="PROSITE" id="PS51257">
    <property type="entry name" value="PROKAR_LIPOPROTEIN"/>
    <property type="match status" value="1"/>
</dbReference>
<dbReference type="InterPro" id="IPR013740">
    <property type="entry name" value="Redoxin"/>
</dbReference>
<dbReference type="PROSITE" id="PS51352">
    <property type="entry name" value="THIOREDOXIN_2"/>
    <property type="match status" value="1"/>
</dbReference>
<dbReference type="InterPro" id="IPR041017">
    <property type="entry name" value="Thioredoxin_10"/>
</dbReference>
<evidence type="ECO:0000313" key="3">
    <source>
        <dbReference type="EMBL" id="PIQ68063.1"/>
    </source>
</evidence>
<dbReference type="Pfam" id="PF08534">
    <property type="entry name" value="Redoxin"/>
    <property type="match status" value="1"/>
</dbReference>
<keyword evidence="1" id="KW-0472">Membrane</keyword>
<dbReference type="Proteomes" id="UP000229342">
    <property type="component" value="Unassembled WGS sequence"/>
</dbReference>
<feature type="domain" description="Thioredoxin" evidence="2">
    <location>
        <begin position="71"/>
        <end position="230"/>
    </location>
</feature>
<dbReference type="PANTHER" id="PTHR42852">
    <property type="entry name" value="THIOL:DISULFIDE INTERCHANGE PROTEIN DSBE"/>
    <property type="match status" value="1"/>
</dbReference>
<reference evidence="3 4" key="1">
    <citation type="submission" date="2017-09" db="EMBL/GenBank/DDBJ databases">
        <title>Depth-based differentiation of microbial function through sediment-hosted aquifers and enrichment of novel symbionts in the deep terrestrial subsurface.</title>
        <authorList>
            <person name="Probst A.J."/>
            <person name="Ladd B."/>
            <person name="Jarett J.K."/>
            <person name="Geller-Mcgrath D.E."/>
            <person name="Sieber C.M."/>
            <person name="Emerson J.B."/>
            <person name="Anantharaman K."/>
            <person name="Thomas B.C."/>
            <person name="Malmstrom R."/>
            <person name="Stieglmeier M."/>
            <person name="Klingl A."/>
            <person name="Woyke T."/>
            <person name="Ryan C.M."/>
            <person name="Banfield J.F."/>
        </authorList>
    </citation>
    <scope>NUCLEOTIDE SEQUENCE [LARGE SCALE GENOMIC DNA]</scope>
    <source>
        <strain evidence="3">CG11_big_fil_rev_8_21_14_0_20_46_11</strain>
    </source>
</reference>
<gene>
    <name evidence="3" type="ORF">COV91_06070</name>
</gene>
<dbReference type="GO" id="GO:0016853">
    <property type="term" value="F:isomerase activity"/>
    <property type="evidence" value="ECO:0007669"/>
    <property type="project" value="UniProtKB-KW"/>
</dbReference>
<dbReference type="PANTHER" id="PTHR42852:SF13">
    <property type="entry name" value="PROTEIN DIPZ"/>
    <property type="match status" value="1"/>
</dbReference>
<dbReference type="Pfam" id="PF17991">
    <property type="entry name" value="Thioredoxin_10"/>
    <property type="match status" value="1"/>
</dbReference>
<accession>A0A2H0KBT9</accession>
<evidence type="ECO:0000259" key="2">
    <source>
        <dbReference type="PROSITE" id="PS51352"/>
    </source>
</evidence>
<comment type="caution">
    <text evidence="3">The sequence shown here is derived from an EMBL/GenBank/DDBJ whole genome shotgun (WGS) entry which is preliminary data.</text>
</comment>
<proteinExistence type="predicted"/>
<dbReference type="SUPFAM" id="SSF52833">
    <property type="entry name" value="Thioredoxin-like"/>
    <property type="match status" value="1"/>
</dbReference>
<dbReference type="Gene3D" id="3.40.30.10">
    <property type="entry name" value="Glutaredoxin"/>
    <property type="match status" value="1"/>
</dbReference>
<evidence type="ECO:0000256" key="1">
    <source>
        <dbReference type="SAM" id="Phobius"/>
    </source>
</evidence>
<dbReference type="InterPro" id="IPR050553">
    <property type="entry name" value="Thioredoxin_ResA/DsbE_sf"/>
</dbReference>
<organism evidence="3 4">
    <name type="scientific">Candidatus Taylorbacteria bacterium CG11_big_fil_rev_8_21_14_0_20_46_11</name>
    <dbReference type="NCBI Taxonomy" id="1975025"/>
    <lineage>
        <taxon>Bacteria</taxon>
        <taxon>Candidatus Tayloriibacteriota</taxon>
    </lineage>
</organism>
<keyword evidence="3" id="KW-0413">Isomerase</keyword>
<dbReference type="EMBL" id="PCVG01000083">
    <property type="protein sequence ID" value="PIQ68063.1"/>
    <property type="molecule type" value="Genomic_DNA"/>
</dbReference>
<name>A0A2H0KBT9_9BACT</name>
<dbReference type="InterPro" id="IPR036249">
    <property type="entry name" value="Thioredoxin-like_sf"/>
</dbReference>
<keyword evidence="1" id="KW-0812">Transmembrane</keyword>